<organism evidence="5 6">
    <name type="scientific">Ophiobolus disseminans</name>
    <dbReference type="NCBI Taxonomy" id="1469910"/>
    <lineage>
        <taxon>Eukaryota</taxon>
        <taxon>Fungi</taxon>
        <taxon>Dikarya</taxon>
        <taxon>Ascomycota</taxon>
        <taxon>Pezizomycotina</taxon>
        <taxon>Dothideomycetes</taxon>
        <taxon>Pleosporomycetidae</taxon>
        <taxon>Pleosporales</taxon>
        <taxon>Pleosporineae</taxon>
        <taxon>Phaeosphaeriaceae</taxon>
        <taxon>Ophiobolus</taxon>
    </lineage>
</organism>
<dbReference type="AlphaFoldDB" id="A0A6A6ZIV1"/>
<dbReference type="OrthoDB" id="5561659at2759"/>
<accession>A0A6A6ZIV1</accession>
<dbReference type="GO" id="GO:0035312">
    <property type="term" value="F:5'-3' DNA exonuclease activity"/>
    <property type="evidence" value="ECO:0007669"/>
    <property type="project" value="TreeGrafter"/>
</dbReference>
<dbReference type="InterPro" id="IPR036866">
    <property type="entry name" value="RibonucZ/Hydroxyglut_hydro"/>
</dbReference>
<evidence type="ECO:0000313" key="6">
    <source>
        <dbReference type="Proteomes" id="UP000799424"/>
    </source>
</evidence>
<evidence type="ECO:0000256" key="3">
    <source>
        <dbReference type="ARBA" id="ARBA00022839"/>
    </source>
</evidence>
<proteinExistence type="predicted"/>
<dbReference type="Proteomes" id="UP000799424">
    <property type="component" value="Unassembled WGS sequence"/>
</dbReference>
<evidence type="ECO:0000256" key="1">
    <source>
        <dbReference type="ARBA" id="ARBA00022722"/>
    </source>
</evidence>
<feature type="region of interest" description="Disordered" evidence="4">
    <location>
        <begin position="405"/>
        <end position="428"/>
    </location>
</feature>
<name>A0A6A6ZIV1_9PLEO</name>
<sequence length="471" mass="52749">MRKLAKPLPLDTPIAIELSPSISIQVTLIDANHCIGAVMFLIEGDGKAILYTGDIRAETWWVNSLVQNPILLPYTLGTRRLECMYLDTTFATKSAPYKEFPSKAEGIRELLSKVDDYPENTIFYFHSWTFGYENVWLALSAFLKSRIHLDDYRARIYGSLSTLDKKQLRESGLNVSTDNKSLRESGLEIREAFALCGVKNGNHIQPGCLTSREGVRLHSCERGMGCRVIDHDTNAKVVHIIPIVTRADGVDIAEIGAGSGKGDMDQKEELETGDVAAVGRLMEMCAKIIEDEALLSRVLALLQQTLADGNGKLDLDMQLQKTSGESQDGISLQKLVSVLSTNASKSSVLCELVAAFKPKDVFPCTVNEATWTPDLSIKTLFGEHCSGNTFRHDVEMTEQYEARMQQQQRKQRDREETQQDTQATNEHLLKRRKLTNSRLAYEAAIGTHLTWADYGGLTSTRRREEREEEEL</sequence>
<dbReference type="Gene3D" id="3.60.15.10">
    <property type="entry name" value="Ribonuclease Z/Hydroxyacylglutathione hydrolase-like"/>
    <property type="match status" value="1"/>
</dbReference>
<dbReference type="GO" id="GO:0000723">
    <property type="term" value="P:telomere maintenance"/>
    <property type="evidence" value="ECO:0007669"/>
    <property type="project" value="TreeGrafter"/>
</dbReference>
<keyword evidence="6" id="KW-1185">Reference proteome</keyword>
<reference evidence="5" key="1">
    <citation type="journal article" date="2020" name="Stud. Mycol.">
        <title>101 Dothideomycetes genomes: a test case for predicting lifestyles and emergence of pathogens.</title>
        <authorList>
            <person name="Haridas S."/>
            <person name="Albert R."/>
            <person name="Binder M."/>
            <person name="Bloem J."/>
            <person name="Labutti K."/>
            <person name="Salamov A."/>
            <person name="Andreopoulos B."/>
            <person name="Baker S."/>
            <person name="Barry K."/>
            <person name="Bills G."/>
            <person name="Bluhm B."/>
            <person name="Cannon C."/>
            <person name="Castanera R."/>
            <person name="Culley D."/>
            <person name="Daum C."/>
            <person name="Ezra D."/>
            <person name="Gonzalez J."/>
            <person name="Henrissat B."/>
            <person name="Kuo A."/>
            <person name="Liang C."/>
            <person name="Lipzen A."/>
            <person name="Lutzoni F."/>
            <person name="Magnuson J."/>
            <person name="Mondo S."/>
            <person name="Nolan M."/>
            <person name="Ohm R."/>
            <person name="Pangilinan J."/>
            <person name="Park H.-J."/>
            <person name="Ramirez L."/>
            <person name="Alfaro M."/>
            <person name="Sun H."/>
            <person name="Tritt A."/>
            <person name="Yoshinaga Y."/>
            <person name="Zwiers L.-H."/>
            <person name="Turgeon B."/>
            <person name="Goodwin S."/>
            <person name="Spatafora J."/>
            <person name="Crous P."/>
            <person name="Grigoriev I."/>
        </authorList>
    </citation>
    <scope>NUCLEOTIDE SEQUENCE</scope>
    <source>
        <strain evidence="5">CBS 113818</strain>
    </source>
</reference>
<protein>
    <recommendedName>
        <fullName evidence="7">DNA repair metallo-beta-lactamase domain-containing protein</fullName>
    </recommendedName>
</protein>
<gene>
    <name evidence="5" type="ORF">CC86DRAFT_304267</name>
</gene>
<dbReference type="GO" id="GO:0006303">
    <property type="term" value="P:double-strand break repair via nonhomologous end joining"/>
    <property type="evidence" value="ECO:0007669"/>
    <property type="project" value="TreeGrafter"/>
</dbReference>
<evidence type="ECO:0000256" key="4">
    <source>
        <dbReference type="SAM" id="MobiDB-lite"/>
    </source>
</evidence>
<keyword evidence="3" id="KW-0269">Exonuclease</keyword>
<dbReference type="PANTHER" id="PTHR23240">
    <property type="entry name" value="DNA CROSS-LINK REPAIR PROTEIN PSO2/SNM1-RELATED"/>
    <property type="match status" value="1"/>
</dbReference>
<evidence type="ECO:0000256" key="2">
    <source>
        <dbReference type="ARBA" id="ARBA00022801"/>
    </source>
</evidence>
<evidence type="ECO:0008006" key="7">
    <source>
        <dbReference type="Google" id="ProtNLM"/>
    </source>
</evidence>
<evidence type="ECO:0000313" key="5">
    <source>
        <dbReference type="EMBL" id="KAF2820673.1"/>
    </source>
</evidence>
<dbReference type="GO" id="GO:0003684">
    <property type="term" value="F:damaged DNA binding"/>
    <property type="evidence" value="ECO:0007669"/>
    <property type="project" value="TreeGrafter"/>
</dbReference>
<keyword evidence="2" id="KW-0378">Hydrolase</keyword>
<dbReference type="EMBL" id="MU006240">
    <property type="protein sequence ID" value="KAF2820673.1"/>
    <property type="molecule type" value="Genomic_DNA"/>
</dbReference>
<keyword evidence="1" id="KW-0540">Nuclease</keyword>
<dbReference type="GO" id="GO:0036297">
    <property type="term" value="P:interstrand cross-link repair"/>
    <property type="evidence" value="ECO:0007669"/>
    <property type="project" value="TreeGrafter"/>
</dbReference>
<dbReference type="SUPFAM" id="SSF56281">
    <property type="entry name" value="Metallo-hydrolase/oxidoreductase"/>
    <property type="match status" value="1"/>
</dbReference>
<dbReference type="PANTHER" id="PTHR23240:SF8">
    <property type="entry name" value="PROTEIN ARTEMIS"/>
    <property type="match status" value="1"/>
</dbReference>